<organism evidence="3 4">
    <name type="scientific">Candidatus Scatomorpha merdipullorum</name>
    <dbReference type="NCBI Taxonomy" id="2840927"/>
    <lineage>
        <taxon>Bacteria</taxon>
        <taxon>Bacillati</taxon>
        <taxon>Bacillota</taxon>
        <taxon>Clostridia</taxon>
        <taxon>Eubacteriales</taxon>
        <taxon>Candidatus Scatomorpha</taxon>
    </lineage>
</organism>
<dbReference type="Gene3D" id="1.10.150.280">
    <property type="entry name" value="AF1531-like domain"/>
    <property type="match status" value="1"/>
</dbReference>
<evidence type="ECO:0000313" key="3">
    <source>
        <dbReference type="EMBL" id="HIS67432.1"/>
    </source>
</evidence>
<dbReference type="PANTHER" id="PTHR21180">
    <property type="entry name" value="ENDONUCLEASE/EXONUCLEASE/PHOSPHATASE FAMILY DOMAIN-CONTAINING PROTEIN 1"/>
    <property type="match status" value="1"/>
</dbReference>
<dbReference type="PANTHER" id="PTHR21180:SF32">
    <property type="entry name" value="ENDONUCLEASE_EXONUCLEASE_PHOSPHATASE FAMILY DOMAIN-CONTAINING PROTEIN 1"/>
    <property type="match status" value="1"/>
</dbReference>
<reference evidence="3" key="1">
    <citation type="submission" date="2020-10" db="EMBL/GenBank/DDBJ databases">
        <authorList>
            <person name="Gilroy R."/>
        </authorList>
    </citation>
    <scope>NUCLEOTIDE SEQUENCE</scope>
    <source>
        <strain evidence="3">ChiHjej10B9-9673</strain>
    </source>
</reference>
<dbReference type="GO" id="GO:0015627">
    <property type="term" value="C:type II protein secretion system complex"/>
    <property type="evidence" value="ECO:0007669"/>
    <property type="project" value="TreeGrafter"/>
</dbReference>
<feature type="chain" id="PRO_5039512279" evidence="1">
    <location>
        <begin position="33"/>
        <end position="127"/>
    </location>
</feature>
<protein>
    <submittedName>
        <fullName evidence="3">Helix-hairpin-helix domain-containing protein</fullName>
    </submittedName>
</protein>
<evidence type="ECO:0000259" key="2">
    <source>
        <dbReference type="SMART" id="SM00278"/>
    </source>
</evidence>
<feature type="domain" description="Helix-hairpin-helix DNA-binding motif class 1" evidence="2">
    <location>
        <begin position="71"/>
        <end position="90"/>
    </location>
</feature>
<dbReference type="EMBL" id="DVJK01000218">
    <property type="protein sequence ID" value="HIS67432.1"/>
    <property type="molecule type" value="Genomic_DNA"/>
</dbReference>
<dbReference type="InterPro" id="IPR003583">
    <property type="entry name" value="Hlx-hairpin-Hlx_DNA-bd_motif"/>
</dbReference>
<dbReference type="GO" id="GO:0006281">
    <property type="term" value="P:DNA repair"/>
    <property type="evidence" value="ECO:0007669"/>
    <property type="project" value="InterPro"/>
</dbReference>
<gene>
    <name evidence="3" type="ORF">IAC18_07690</name>
</gene>
<feature type="domain" description="Helix-hairpin-helix DNA-binding motif class 1" evidence="2">
    <location>
        <begin position="101"/>
        <end position="120"/>
    </location>
</feature>
<dbReference type="Pfam" id="PF12836">
    <property type="entry name" value="HHH_3"/>
    <property type="match status" value="1"/>
</dbReference>
<feature type="signal peptide" evidence="1">
    <location>
        <begin position="1"/>
        <end position="32"/>
    </location>
</feature>
<dbReference type="InterPro" id="IPR010994">
    <property type="entry name" value="RuvA_2-like"/>
</dbReference>
<sequence length="127" mass="13427">MTNSCKGGSGMKKPLSARQAVMLAACALLALAVLLRPAAAPGVETERGGAQPRFEYQGADGRIDINRADAAALELLPGIGPARARDILEYREKYGGFGGEYELLAIPGFSLELVEGLIDYICVEDSQ</sequence>
<dbReference type="SUPFAM" id="SSF47781">
    <property type="entry name" value="RuvA domain 2-like"/>
    <property type="match status" value="1"/>
</dbReference>
<dbReference type="GO" id="GO:0003677">
    <property type="term" value="F:DNA binding"/>
    <property type="evidence" value="ECO:0007669"/>
    <property type="project" value="InterPro"/>
</dbReference>
<dbReference type="SMART" id="SM00278">
    <property type="entry name" value="HhH1"/>
    <property type="match status" value="2"/>
</dbReference>
<accession>A0A9D1JVQ0</accession>
<dbReference type="GO" id="GO:0015628">
    <property type="term" value="P:protein secretion by the type II secretion system"/>
    <property type="evidence" value="ECO:0007669"/>
    <property type="project" value="TreeGrafter"/>
</dbReference>
<evidence type="ECO:0000313" key="4">
    <source>
        <dbReference type="Proteomes" id="UP000824001"/>
    </source>
</evidence>
<dbReference type="Proteomes" id="UP000824001">
    <property type="component" value="Unassembled WGS sequence"/>
</dbReference>
<dbReference type="InterPro" id="IPR051675">
    <property type="entry name" value="Endo/Exo/Phosphatase_dom_1"/>
</dbReference>
<evidence type="ECO:0000256" key="1">
    <source>
        <dbReference type="SAM" id="SignalP"/>
    </source>
</evidence>
<proteinExistence type="predicted"/>
<dbReference type="AlphaFoldDB" id="A0A9D1JVQ0"/>
<name>A0A9D1JVQ0_9FIRM</name>
<keyword evidence="1" id="KW-0732">Signal</keyword>
<comment type="caution">
    <text evidence="3">The sequence shown here is derived from an EMBL/GenBank/DDBJ whole genome shotgun (WGS) entry which is preliminary data.</text>
</comment>
<reference evidence="3" key="2">
    <citation type="journal article" date="2021" name="PeerJ">
        <title>Extensive microbial diversity within the chicken gut microbiome revealed by metagenomics and culture.</title>
        <authorList>
            <person name="Gilroy R."/>
            <person name="Ravi A."/>
            <person name="Getino M."/>
            <person name="Pursley I."/>
            <person name="Horton D.L."/>
            <person name="Alikhan N.F."/>
            <person name="Baker D."/>
            <person name="Gharbi K."/>
            <person name="Hall N."/>
            <person name="Watson M."/>
            <person name="Adriaenssens E.M."/>
            <person name="Foster-Nyarko E."/>
            <person name="Jarju S."/>
            <person name="Secka A."/>
            <person name="Antonio M."/>
            <person name="Oren A."/>
            <person name="Chaudhuri R.R."/>
            <person name="La Ragione R."/>
            <person name="Hildebrand F."/>
            <person name="Pallen M.J."/>
        </authorList>
    </citation>
    <scope>NUCLEOTIDE SEQUENCE</scope>
    <source>
        <strain evidence="3">ChiHjej10B9-9673</strain>
    </source>
</reference>